<organism evidence="1 2">
    <name type="scientific">Agrobacterium vitis</name>
    <name type="common">Rhizobium vitis</name>
    <dbReference type="NCBI Taxonomy" id="373"/>
    <lineage>
        <taxon>Bacteria</taxon>
        <taxon>Pseudomonadati</taxon>
        <taxon>Pseudomonadota</taxon>
        <taxon>Alphaproteobacteria</taxon>
        <taxon>Hyphomicrobiales</taxon>
        <taxon>Rhizobiaceae</taxon>
        <taxon>Rhizobium/Agrobacterium group</taxon>
        <taxon>Agrobacterium</taxon>
    </lineage>
</organism>
<name>A0A6L6VAK6_AGRVI</name>
<reference evidence="1 2" key="1">
    <citation type="submission" date="2019-12" db="EMBL/GenBank/DDBJ databases">
        <title>Whole-genome sequencing of Allorhizobium vitis.</title>
        <authorList>
            <person name="Gan H.M."/>
            <person name="Szegedi E."/>
            <person name="Burr T."/>
            <person name="Savka M.A."/>
        </authorList>
    </citation>
    <scope>NUCLEOTIDE SEQUENCE [LARGE SCALE GENOMIC DNA]</scope>
    <source>
        <strain evidence="1 2">CG516</strain>
    </source>
</reference>
<dbReference type="EMBL" id="WPHR01000003">
    <property type="protein sequence ID" value="MUZ71955.1"/>
    <property type="molecule type" value="Genomic_DNA"/>
</dbReference>
<dbReference type="AlphaFoldDB" id="A0A6L6VAK6"/>
<dbReference type="Proteomes" id="UP000477951">
    <property type="component" value="Unassembled WGS sequence"/>
</dbReference>
<evidence type="ECO:0000313" key="2">
    <source>
        <dbReference type="Proteomes" id="UP000477951"/>
    </source>
</evidence>
<accession>A0A6L6VAK6</accession>
<sequence>MKPILKRFQHLHTTNQREEQIAECIDTGFIAAYNYRKGYFLGLARF</sequence>
<comment type="caution">
    <text evidence="1">The sequence shown here is derived from an EMBL/GenBank/DDBJ whole genome shotgun (WGS) entry which is preliminary data.</text>
</comment>
<evidence type="ECO:0000313" key="1">
    <source>
        <dbReference type="EMBL" id="MUZ71955.1"/>
    </source>
</evidence>
<proteinExistence type="predicted"/>
<protein>
    <submittedName>
        <fullName evidence="1">Uncharacterized protein</fullName>
    </submittedName>
</protein>
<dbReference type="RefSeq" id="WP_156613844.1">
    <property type="nucleotide sequence ID" value="NZ_VOLJ01000004.1"/>
</dbReference>
<gene>
    <name evidence="1" type="ORF">GOZ90_04585</name>
</gene>